<gene>
    <name evidence="2" type="ORF">CC77DRAFT_1064158</name>
</gene>
<dbReference type="GeneID" id="29114285"/>
<accession>A0A177DD84</accession>
<organism evidence="2 3">
    <name type="scientific">Alternaria alternata</name>
    <name type="common">Alternaria rot fungus</name>
    <name type="synonym">Torula alternata</name>
    <dbReference type="NCBI Taxonomy" id="5599"/>
    <lineage>
        <taxon>Eukaryota</taxon>
        <taxon>Fungi</taxon>
        <taxon>Dikarya</taxon>
        <taxon>Ascomycota</taxon>
        <taxon>Pezizomycotina</taxon>
        <taxon>Dothideomycetes</taxon>
        <taxon>Pleosporomycetidae</taxon>
        <taxon>Pleosporales</taxon>
        <taxon>Pleosporineae</taxon>
        <taxon>Pleosporaceae</taxon>
        <taxon>Alternaria</taxon>
        <taxon>Alternaria sect. Alternaria</taxon>
        <taxon>Alternaria alternata complex</taxon>
    </lineage>
</organism>
<keyword evidence="3" id="KW-1185">Reference proteome</keyword>
<feature type="compositionally biased region" description="Basic and acidic residues" evidence="1">
    <location>
        <begin position="97"/>
        <end position="111"/>
    </location>
</feature>
<proteinExistence type="predicted"/>
<protein>
    <submittedName>
        <fullName evidence="2">Uncharacterized protein</fullName>
    </submittedName>
</protein>
<feature type="compositionally biased region" description="Acidic residues" evidence="1">
    <location>
        <begin position="154"/>
        <end position="164"/>
    </location>
</feature>
<dbReference type="Proteomes" id="UP000077248">
    <property type="component" value="Unassembled WGS sequence"/>
</dbReference>
<feature type="compositionally biased region" description="Acidic residues" evidence="1">
    <location>
        <begin position="62"/>
        <end position="72"/>
    </location>
</feature>
<feature type="region of interest" description="Disordered" evidence="1">
    <location>
        <begin position="1"/>
        <end position="168"/>
    </location>
</feature>
<dbReference type="VEuPathDB" id="FungiDB:CC77DRAFT_1064158"/>
<sequence length="278" mass="31576">MPHNGNTNGDSSKLDKEKNLIKKRLAFIQGTREHSPATRTITATRTASRSPSDRGQAQASQQEDDEETEDEDTARHDRPVAEKAKKRAIPKLRPSTQRHDKNATTDSETRRSRAPPVENYNTSAQNEPHDDRRTHKSREEIDKLDTHSQHPASDEYDEEHEDSTETPTQELARLGLVAQDNVFKGLTLEQLAVRNDNLDPTAQPRRGNTRRKLAVIAKEVHPRVKRPEDLTRLVFLATLDTQTCRNIVSYIVPEFVTTPGTSWIPEMAVNKVRTNNNR</sequence>
<dbReference type="KEGG" id="aalt:CC77DRAFT_1064158"/>
<feature type="compositionally biased region" description="Basic and acidic residues" evidence="1">
    <location>
        <begin position="73"/>
        <end position="83"/>
    </location>
</feature>
<name>A0A177DD84_ALTAL</name>
<dbReference type="EMBL" id="KV441486">
    <property type="protein sequence ID" value="OAG17538.1"/>
    <property type="molecule type" value="Genomic_DNA"/>
</dbReference>
<dbReference type="RefSeq" id="XP_018382959.1">
    <property type="nucleotide sequence ID" value="XM_018528691.1"/>
</dbReference>
<feature type="compositionally biased region" description="Polar residues" evidence="1">
    <location>
        <begin position="1"/>
        <end position="11"/>
    </location>
</feature>
<feature type="compositionally biased region" description="Low complexity" evidence="1">
    <location>
        <begin position="37"/>
        <end position="50"/>
    </location>
</feature>
<evidence type="ECO:0000313" key="3">
    <source>
        <dbReference type="Proteomes" id="UP000077248"/>
    </source>
</evidence>
<dbReference type="AlphaFoldDB" id="A0A177DD84"/>
<evidence type="ECO:0000256" key="1">
    <source>
        <dbReference type="SAM" id="MobiDB-lite"/>
    </source>
</evidence>
<feature type="compositionally biased region" description="Basic and acidic residues" evidence="1">
    <location>
        <begin position="127"/>
        <end position="148"/>
    </location>
</feature>
<reference evidence="2 3" key="1">
    <citation type="submission" date="2016-05" db="EMBL/GenBank/DDBJ databases">
        <title>Comparative analysis of secretome profiles of manganese(II)-oxidizing ascomycete fungi.</title>
        <authorList>
            <consortium name="DOE Joint Genome Institute"/>
            <person name="Zeiner C.A."/>
            <person name="Purvine S.O."/>
            <person name="Zink E.M."/>
            <person name="Wu S."/>
            <person name="Pasa-Tolic L."/>
            <person name="Chaput D.L."/>
            <person name="Haridas S."/>
            <person name="Grigoriev I.V."/>
            <person name="Santelli C.M."/>
            <person name="Hansel C.M."/>
        </authorList>
    </citation>
    <scope>NUCLEOTIDE SEQUENCE [LARGE SCALE GENOMIC DNA]</scope>
    <source>
        <strain evidence="2 3">SRC1lrK2f</strain>
    </source>
</reference>
<evidence type="ECO:0000313" key="2">
    <source>
        <dbReference type="EMBL" id="OAG17538.1"/>
    </source>
</evidence>